<comment type="caution">
    <text evidence="10">The sequence shown here is derived from an EMBL/GenBank/DDBJ whole genome shotgun (WGS) entry which is preliminary data.</text>
</comment>
<name>A0ABS4U3A8_9PSEU</name>
<dbReference type="InterPro" id="IPR011527">
    <property type="entry name" value="ABC1_TM_dom"/>
</dbReference>
<keyword evidence="6 7" id="KW-0472">Membrane</keyword>
<dbReference type="PANTHER" id="PTHR43394">
    <property type="entry name" value="ATP-DEPENDENT PERMEASE MDL1, MITOCHONDRIAL"/>
    <property type="match status" value="1"/>
</dbReference>
<evidence type="ECO:0000256" key="3">
    <source>
        <dbReference type="ARBA" id="ARBA00022741"/>
    </source>
</evidence>
<dbReference type="Pfam" id="PF00664">
    <property type="entry name" value="ABC_membrane"/>
    <property type="match status" value="1"/>
</dbReference>
<feature type="domain" description="ABC transporter" evidence="8">
    <location>
        <begin position="345"/>
        <end position="577"/>
    </location>
</feature>
<dbReference type="CDD" id="cd18551">
    <property type="entry name" value="ABC_6TM_LmrA_like"/>
    <property type="match status" value="1"/>
</dbReference>
<keyword evidence="11" id="KW-1185">Reference proteome</keyword>
<evidence type="ECO:0000256" key="2">
    <source>
        <dbReference type="ARBA" id="ARBA00022692"/>
    </source>
</evidence>
<feature type="domain" description="ABC transmembrane type-1" evidence="9">
    <location>
        <begin position="28"/>
        <end position="307"/>
    </location>
</feature>
<dbReference type="Proteomes" id="UP001519332">
    <property type="component" value="Unassembled WGS sequence"/>
</dbReference>
<keyword evidence="2 7" id="KW-0812">Transmembrane</keyword>
<evidence type="ECO:0000313" key="10">
    <source>
        <dbReference type="EMBL" id="MBP2330650.1"/>
    </source>
</evidence>
<evidence type="ECO:0000259" key="9">
    <source>
        <dbReference type="PROSITE" id="PS50929"/>
    </source>
</evidence>
<keyword evidence="3" id="KW-0547">Nucleotide-binding</keyword>
<feature type="transmembrane region" description="Helical" evidence="7">
    <location>
        <begin position="65"/>
        <end position="83"/>
    </location>
</feature>
<dbReference type="RefSeq" id="WP_209647273.1">
    <property type="nucleotide sequence ID" value="NZ_JAGINW010000001.1"/>
</dbReference>
<dbReference type="Gene3D" id="3.40.50.300">
    <property type="entry name" value="P-loop containing nucleotide triphosphate hydrolases"/>
    <property type="match status" value="1"/>
</dbReference>
<keyword evidence="5 7" id="KW-1133">Transmembrane helix</keyword>
<dbReference type="SUPFAM" id="SSF90123">
    <property type="entry name" value="ABC transporter transmembrane region"/>
    <property type="match status" value="1"/>
</dbReference>
<evidence type="ECO:0000256" key="7">
    <source>
        <dbReference type="SAM" id="Phobius"/>
    </source>
</evidence>
<dbReference type="Pfam" id="PF00005">
    <property type="entry name" value="ABC_tran"/>
    <property type="match status" value="1"/>
</dbReference>
<evidence type="ECO:0000313" key="11">
    <source>
        <dbReference type="Proteomes" id="UP001519332"/>
    </source>
</evidence>
<dbReference type="SMART" id="SM00382">
    <property type="entry name" value="AAA"/>
    <property type="match status" value="1"/>
</dbReference>
<evidence type="ECO:0000256" key="5">
    <source>
        <dbReference type="ARBA" id="ARBA00022989"/>
    </source>
</evidence>
<dbReference type="InterPro" id="IPR027417">
    <property type="entry name" value="P-loop_NTPase"/>
</dbReference>
<dbReference type="InterPro" id="IPR003439">
    <property type="entry name" value="ABC_transporter-like_ATP-bd"/>
</dbReference>
<evidence type="ECO:0000256" key="1">
    <source>
        <dbReference type="ARBA" id="ARBA00004651"/>
    </source>
</evidence>
<sequence length="587" mass="63090">MELDAPPGPLMSVLSLRRWLSPYRGSLAVVLVLELGARAAALIQPLAARQVVDGVTEHSSLTGPIAMLGGVALLGLCFNYFGFYQRGKLSERFVRGLREAMARRIVGAPVSAVEASPTGDVLSRVGGDTTLVQQTTVKALVDLIVVPLTVVAGIVLVLSIDLFLGALVLVLLAVIAFAEARVFRKVAVDTEHAQEHVGAMVGVVQRILFAFRTVKAARTERAEIESFDRHAESAYRANVRAARTSALADTVAYAAVDFTFLMILAIGVLRVSTGAVGVGDLVAILLYVVYIQEPVEALTSSASRLSEGLAALRRITGLLSMPQESETLRPLAAPAGTPSAETRSVKVDRVSFDYGERKVLRGVSIEARPGVTVLVGPSGAGKTTLLSLLERFAEPDRGRILLDGVDIRELDLSDLRRRISYVQQEAPLLGATIHEAATYGADGVDEHRLGRILEAVGLADWIATLPDGLATEVGERGLRISGGQRQRLAVARALARDSEVLLLDEATSQLDPINERHLVRSLTRESRDRVIIAVTHRMPLAHEADQVVMLRAGLVHARGRHDELLADPDYRELAASTTTANHSGHPR</sequence>
<dbReference type="PROSITE" id="PS00211">
    <property type="entry name" value="ABC_TRANSPORTER_1"/>
    <property type="match status" value="1"/>
</dbReference>
<comment type="subcellular location">
    <subcellularLocation>
        <location evidence="1">Cell membrane</location>
        <topology evidence="1">Multi-pass membrane protein</topology>
    </subcellularLocation>
</comment>
<evidence type="ECO:0000259" key="8">
    <source>
        <dbReference type="PROSITE" id="PS50893"/>
    </source>
</evidence>
<evidence type="ECO:0000256" key="6">
    <source>
        <dbReference type="ARBA" id="ARBA00023136"/>
    </source>
</evidence>
<dbReference type="InterPro" id="IPR003593">
    <property type="entry name" value="AAA+_ATPase"/>
</dbReference>
<dbReference type="EMBL" id="JAGINW010000001">
    <property type="protein sequence ID" value="MBP2330650.1"/>
    <property type="molecule type" value="Genomic_DNA"/>
</dbReference>
<feature type="transmembrane region" description="Helical" evidence="7">
    <location>
        <begin position="139"/>
        <end position="158"/>
    </location>
</feature>
<proteinExistence type="predicted"/>
<dbReference type="Gene3D" id="1.20.1560.10">
    <property type="entry name" value="ABC transporter type 1, transmembrane domain"/>
    <property type="match status" value="1"/>
</dbReference>
<dbReference type="InterPro" id="IPR039421">
    <property type="entry name" value="Type_1_exporter"/>
</dbReference>
<gene>
    <name evidence="10" type="ORF">JOF56_011035</name>
</gene>
<protein>
    <submittedName>
        <fullName evidence="10">ABC-type multidrug transport system fused ATPase/permease subunit</fullName>
    </submittedName>
</protein>
<reference evidence="10 11" key="1">
    <citation type="submission" date="2021-03" db="EMBL/GenBank/DDBJ databases">
        <title>Sequencing the genomes of 1000 actinobacteria strains.</title>
        <authorList>
            <person name="Klenk H.-P."/>
        </authorList>
    </citation>
    <scope>NUCLEOTIDE SEQUENCE [LARGE SCALE GENOMIC DNA]</scope>
    <source>
        <strain evidence="10 11">DSM 46670</strain>
    </source>
</reference>
<dbReference type="InterPro" id="IPR017871">
    <property type="entry name" value="ABC_transporter-like_CS"/>
</dbReference>
<dbReference type="PROSITE" id="PS50893">
    <property type="entry name" value="ABC_TRANSPORTER_2"/>
    <property type="match status" value="1"/>
</dbReference>
<dbReference type="PANTHER" id="PTHR43394:SF1">
    <property type="entry name" value="ATP-BINDING CASSETTE SUB-FAMILY B MEMBER 10, MITOCHONDRIAL"/>
    <property type="match status" value="1"/>
</dbReference>
<organism evidence="10 11">
    <name type="scientific">Kibdelosporangium banguiense</name>
    <dbReference type="NCBI Taxonomy" id="1365924"/>
    <lineage>
        <taxon>Bacteria</taxon>
        <taxon>Bacillati</taxon>
        <taxon>Actinomycetota</taxon>
        <taxon>Actinomycetes</taxon>
        <taxon>Pseudonocardiales</taxon>
        <taxon>Pseudonocardiaceae</taxon>
        <taxon>Kibdelosporangium</taxon>
    </lineage>
</organism>
<keyword evidence="4" id="KW-0067">ATP-binding</keyword>
<dbReference type="PROSITE" id="PS50929">
    <property type="entry name" value="ABC_TM1F"/>
    <property type="match status" value="1"/>
</dbReference>
<dbReference type="InterPro" id="IPR036640">
    <property type="entry name" value="ABC1_TM_sf"/>
</dbReference>
<accession>A0ABS4U3A8</accession>
<evidence type="ECO:0000256" key="4">
    <source>
        <dbReference type="ARBA" id="ARBA00022840"/>
    </source>
</evidence>
<dbReference type="SUPFAM" id="SSF52540">
    <property type="entry name" value="P-loop containing nucleoside triphosphate hydrolases"/>
    <property type="match status" value="1"/>
</dbReference>